<evidence type="ECO:0000313" key="1">
    <source>
        <dbReference type="EMBL" id="THG18260.1"/>
    </source>
</evidence>
<comment type="caution">
    <text evidence="1">The sequence shown here is derived from an EMBL/GenBank/DDBJ whole genome shotgun (WGS) entry which is preliminary data.</text>
</comment>
<keyword evidence="2" id="KW-1185">Reference proteome</keyword>
<name>A0A4S4ENI7_CAMSN</name>
<dbReference type="EMBL" id="SDRB02003184">
    <property type="protein sequence ID" value="THG18260.1"/>
    <property type="molecule type" value="Genomic_DNA"/>
</dbReference>
<accession>A0A4S4ENI7</accession>
<gene>
    <name evidence="1" type="ORF">TEA_017204</name>
</gene>
<protein>
    <submittedName>
        <fullName evidence="1">Uncharacterized protein</fullName>
    </submittedName>
</protein>
<dbReference type="AlphaFoldDB" id="A0A4S4ENI7"/>
<evidence type="ECO:0000313" key="2">
    <source>
        <dbReference type="Proteomes" id="UP000306102"/>
    </source>
</evidence>
<sequence>MSDLIGERLRQHDCIKVQKCGTLKAFLVKQALDGNNSVAFVLSQSSFSHLLVHIDDVFLQYWFCFVAQLCHGWDWYAHSVIVDAIDRSLSWLLIYVLFRAVLASELYIRSCSGAYDRR</sequence>
<dbReference type="Proteomes" id="UP000306102">
    <property type="component" value="Unassembled WGS sequence"/>
</dbReference>
<proteinExistence type="predicted"/>
<reference evidence="1 2" key="1">
    <citation type="journal article" date="2018" name="Proc. Natl. Acad. Sci. U.S.A.">
        <title>Draft genome sequence of Camellia sinensis var. sinensis provides insights into the evolution of the tea genome and tea quality.</title>
        <authorList>
            <person name="Wei C."/>
            <person name="Yang H."/>
            <person name="Wang S."/>
            <person name="Zhao J."/>
            <person name="Liu C."/>
            <person name="Gao L."/>
            <person name="Xia E."/>
            <person name="Lu Y."/>
            <person name="Tai Y."/>
            <person name="She G."/>
            <person name="Sun J."/>
            <person name="Cao H."/>
            <person name="Tong W."/>
            <person name="Gao Q."/>
            <person name="Li Y."/>
            <person name="Deng W."/>
            <person name="Jiang X."/>
            <person name="Wang W."/>
            <person name="Chen Q."/>
            <person name="Zhang S."/>
            <person name="Li H."/>
            <person name="Wu J."/>
            <person name="Wang P."/>
            <person name="Li P."/>
            <person name="Shi C."/>
            <person name="Zheng F."/>
            <person name="Jian J."/>
            <person name="Huang B."/>
            <person name="Shan D."/>
            <person name="Shi M."/>
            <person name="Fang C."/>
            <person name="Yue Y."/>
            <person name="Li F."/>
            <person name="Li D."/>
            <person name="Wei S."/>
            <person name="Han B."/>
            <person name="Jiang C."/>
            <person name="Yin Y."/>
            <person name="Xia T."/>
            <person name="Zhang Z."/>
            <person name="Bennetzen J.L."/>
            <person name="Zhao S."/>
            <person name="Wan X."/>
        </authorList>
    </citation>
    <scope>NUCLEOTIDE SEQUENCE [LARGE SCALE GENOMIC DNA]</scope>
    <source>
        <strain evidence="2">cv. Shuchazao</strain>
        <tissue evidence="1">Leaf</tissue>
    </source>
</reference>
<organism evidence="1 2">
    <name type="scientific">Camellia sinensis var. sinensis</name>
    <name type="common">China tea</name>
    <dbReference type="NCBI Taxonomy" id="542762"/>
    <lineage>
        <taxon>Eukaryota</taxon>
        <taxon>Viridiplantae</taxon>
        <taxon>Streptophyta</taxon>
        <taxon>Embryophyta</taxon>
        <taxon>Tracheophyta</taxon>
        <taxon>Spermatophyta</taxon>
        <taxon>Magnoliopsida</taxon>
        <taxon>eudicotyledons</taxon>
        <taxon>Gunneridae</taxon>
        <taxon>Pentapetalae</taxon>
        <taxon>asterids</taxon>
        <taxon>Ericales</taxon>
        <taxon>Theaceae</taxon>
        <taxon>Camellia</taxon>
    </lineage>
</organism>